<name>A0A2H3F1K0_ARMGA</name>
<dbReference type="InParanoid" id="A0A2H3F1K0"/>
<dbReference type="AlphaFoldDB" id="A0A2H3F1K0"/>
<protein>
    <submittedName>
        <fullName evidence="1">Uncharacterized protein</fullName>
    </submittedName>
</protein>
<organism evidence="1 2">
    <name type="scientific">Armillaria gallica</name>
    <name type="common">Bulbous honey fungus</name>
    <name type="synonym">Armillaria bulbosa</name>
    <dbReference type="NCBI Taxonomy" id="47427"/>
    <lineage>
        <taxon>Eukaryota</taxon>
        <taxon>Fungi</taxon>
        <taxon>Dikarya</taxon>
        <taxon>Basidiomycota</taxon>
        <taxon>Agaricomycotina</taxon>
        <taxon>Agaricomycetes</taxon>
        <taxon>Agaricomycetidae</taxon>
        <taxon>Agaricales</taxon>
        <taxon>Marasmiineae</taxon>
        <taxon>Physalacriaceae</taxon>
        <taxon>Armillaria</taxon>
    </lineage>
</organism>
<reference evidence="2" key="1">
    <citation type="journal article" date="2017" name="Nat. Ecol. Evol.">
        <title>Genome expansion and lineage-specific genetic innovations in the forest pathogenic fungi Armillaria.</title>
        <authorList>
            <person name="Sipos G."/>
            <person name="Prasanna A.N."/>
            <person name="Walter M.C."/>
            <person name="O'Connor E."/>
            <person name="Balint B."/>
            <person name="Krizsan K."/>
            <person name="Kiss B."/>
            <person name="Hess J."/>
            <person name="Varga T."/>
            <person name="Slot J."/>
            <person name="Riley R."/>
            <person name="Boka B."/>
            <person name="Rigling D."/>
            <person name="Barry K."/>
            <person name="Lee J."/>
            <person name="Mihaltcheva S."/>
            <person name="LaButti K."/>
            <person name="Lipzen A."/>
            <person name="Waldron R."/>
            <person name="Moloney N.M."/>
            <person name="Sperisen C."/>
            <person name="Kredics L."/>
            <person name="Vagvoelgyi C."/>
            <person name="Patrignani A."/>
            <person name="Fitzpatrick D."/>
            <person name="Nagy I."/>
            <person name="Doyle S."/>
            <person name="Anderson J.B."/>
            <person name="Grigoriev I.V."/>
            <person name="Gueldener U."/>
            <person name="Muensterkoetter M."/>
            <person name="Nagy L.G."/>
        </authorList>
    </citation>
    <scope>NUCLEOTIDE SEQUENCE [LARGE SCALE GENOMIC DNA]</scope>
    <source>
        <strain evidence="2">Ar21-2</strain>
    </source>
</reference>
<dbReference type="Proteomes" id="UP000217790">
    <property type="component" value="Unassembled WGS sequence"/>
</dbReference>
<dbReference type="EMBL" id="KZ293644">
    <property type="protein sequence ID" value="PBL04437.1"/>
    <property type="molecule type" value="Genomic_DNA"/>
</dbReference>
<accession>A0A2H3F1K0</accession>
<sequence length="110" mass="12233">MSQMTTSGTPCCSTCDAATPKKPCCVSTLTSDCCQRLLHSSLNLSITSKGYAPIHFFPLRRETNLQAELSFSGVWRRGEMLGRRVFSSTSQVCLLLWRETNITFGSSVRF</sequence>
<evidence type="ECO:0000313" key="2">
    <source>
        <dbReference type="Proteomes" id="UP000217790"/>
    </source>
</evidence>
<proteinExistence type="predicted"/>
<evidence type="ECO:0000313" key="1">
    <source>
        <dbReference type="EMBL" id="PBL04437.1"/>
    </source>
</evidence>
<keyword evidence="2" id="KW-1185">Reference proteome</keyword>
<gene>
    <name evidence="1" type="ORF">ARMGADRAFT_53977</name>
</gene>